<dbReference type="KEGG" id="erwi:GN242_15535"/>
<protein>
    <submittedName>
        <fullName evidence="3">Uncharacterized protein</fullName>
    </submittedName>
</protein>
<sequence length="46" mass="4523">MKMSPLSLSPMAFAIVIAFIASAHAAGTGTIVSGIPGITPGVNDIP</sequence>
<proteinExistence type="predicted"/>
<reference evidence="2 5" key="1">
    <citation type="submission" date="2019-11" db="EMBL/GenBank/DDBJ databases">
        <title>Erwinia sp. nov., isolated from feces of birds in Tibet plateau of China.</title>
        <authorList>
            <person name="Ge Y."/>
        </authorList>
    </citation>
    <scope>NUCLEOTIDE SEQUENCE [LARGE SCALE GENOMIC DNA]</scope>
    <source>
        <strain evidence="2 5">J316</strain>
    </source>
</reference>
<dbReference type="EMBL" id="CP046509">
    <property type="protein sequence ID" value="QGU88542.1"/>
    <property type="molecule type" value="Genomic_DNA"/>
</dbReference>
<accession>A0A6L6GME6</accession>
<evidence type="ECO:0000313" key="2">
    <source>
        <dbReference type="EMBL" id="MTD26981.1"/>
    </source>
</evidence>
<organism evidence="3 4">
    <name type="scientific">Erwinia sorbitola</name>
    <dbReference type="NCBI Taxonomy" id="2681984"/>
    <lineage>
        <taxon>Bacteria</taxon>
        <taxon>Pseudomonadati</taxon>
        <taxon>Pseudomonadota</taxon>
        <taxon>Gammaproteobacteria</taxon>
        <taxon>Enterobacterales</taxon>
        <taxon>Erwiniaceae</taxon>
        <taxon>Erwinia</taxon>
    </lineage>
</organism>
<reference evidence="3 4" key="2">
    <citation type="submission" date="2019-12" db="EMBL/GenBank/DDBJ databases">
        <title>Erwinia sp. nov., isolated from droppings of birds in the Qinghai-Tiebt plateau of China.</title>
        <authorList>
            <person name="Ge Y."/>
        </authorList>
    </citation>
    <scope>NUCLEOTIDE SEQUENCE [LARGE SCALE GENOMIC DNA]</scope>
    <source>
        <strain evidence="3 4">J780</strain>
    </source>
</reference>
<feature type="chain" id="PRO_5044633555" evidence="1">
    <location>
        <begin position="26"/>
        <end position="46"/>
    </location>
</feature>
<evidence type="ECO:0000256" key="1">
    <source>
        <dbReference type="SAM" id="SignalP"/>
    </source>
</evidence>
<feature type="signal peptide" evidence="1">
    <location>
        <begin position="1"/>
        <end position="25"/>
    </location>
</feature>
<dbReference type="Proteomes" id="UP000480164">
    <property type="component" value="Unassembled WGS sequence"/>
</dbReference>
<dbReference type="AlphaFoldDB" id="A0A6I6EVD5"/>
<dbReference type="RefSeq" id="WP_154752262.1">
    <property type="nucleotide sequence ID" value="NZ_CP046509.1"/>
</dbReference>
<accession>A0A6I6EVD5</accession>
<dbReference type="EMBL" id="WLZX01000002">
    <property type="protein sequence ID" value="MTD26981.1"/>
    <property type="molecule type" value="Genomic_DNA"/>
</dbReference>
<dbReference type="Proteomes" id="UP000424752">
    <property type="component" value="Chromosome"/>
</dbReference>
<name>A0A6I6EVD5_9GAMM</name>
<evidence type="ECO:0000313" key="3">
    <source>
        <dbReference type="EMBL" id="QGU88542.1"/>
    </source>
</evidence>
<keyword evidence="1" id="KW-0732">Signal</keyword>
<evidence type="ECO:0000313" key="5">
    <source>
        <dbReference type="Proteomes" id="UP000480164"/>
    </source>
</evidence>
<gene>
    <name evidence="2" type="ORF">GK011_08525</name>
    <name evidence="3" type="ORF">GN242_15535</name>
</gene>
<evidence type="ECO:0000313" key="4">
    <source>
        <dbReference type="Proteomes" id="UP000424752"/>
    </source>
</evidence>
<keyword evidence="5" id="KW-1185">Reference proteome</keyword>